<feature type="compositionally biased region" description="Acidic residues" evidence="1">
    <location>
        <begin position="59"/>
        <end position="72"/>
    </location>
</feature>
<dbReference type="SUPFAM" id="SSF69572">
    <property type="entry name" value="Activating enzymes of the ubiquitin-like proteins"/>
    <property type="match status" value="1"/>
</dbReference>
<dbReference type="InterPro" id="IPR035985">
    <property type="entry name" value="Ubiquitin-activating_enz"/>
</dbReference>
<organism evidence="2 3">
    <name type="scientific">Meloidogyne incognita</name>
    <name type="common">Southern root-knot nematode worm</name>
    <name type="synonym">Oxyuris incognita</name>
    <dbReference type="NCBI Taxonomy" id="6306"/>
    <lineage>
        <taxon>Eukaryota</taxon>
        <taxon>Metazoa</taxon>
        <taxon>Ecdysozoa</taxon>
        <taxon>Nematoda</taxon>
        <taxon>Chromadorea</taxon>
        <taxon>Rhabditida</taxon>
        <taxon>Tylenchina</taxon>
        <taxon>Tylenchomorpha</taxon>
        <taxon>Tylenchoidea</taxon>
        <taxon>Meloidogynidae</taxon>
        <taxon>Meloidogyninae</taxon>
        <taxon>Meloidogyne</taxon>
        <taxon>Meloidogyne incognita group</taxon>
    </lineage>
</organism>
<dbReference type="WBParaSite" id="Minc3s00018g01185">
    <property type="protein sequence ID" value="Minc3s00018g01185"/>
    <property type="gene ID" value="Minc3s00018g01185"/>
</dbReference>
<feature type="compositionally biased region" description="Acidic residues" evidence="1">
    <location>
        <begin position="1"/>
        <end position="28"/>
    </location>
</feature>
<feature type="region of interest" description="Disordered" evidence="1">
    <location>
        <begin position="1"/>
        <end position="81"/>
    </location>
</feature>
<dbReference type="AlphaFoldDB" id="A0A914KII2"/>
<reference evidence="3" key="1">
    <citation type="submission" date="2022-11" db="UniProtKB">
        <authorList>
            <consortium name="WormBaseParasite"/>
        </authorList>
    </citation>
    <scope>IDENTIFICATION</scope>
</reference>
<evidence type="ECO:0000313" key="3">
    <source>
        <dbReference type="WBParaSite" id="Minc3s00018g01185"/>
    </source>
</evidence>
<evidence type="ECO:0000256" key="1">
    <source>
        <dbReference type="SAM" id="MobiDB-lite"/>
    </source>
</evidence>
<protein>
    <submittedName>
        <fullName evidence="3">Uncharacterized protein</fullName>
    </submittedName>
</protein>
<keyword evidence="2" id="KW-1185">Reference proteome</keyword>
<dbReference type="Proteomes" id="UP000887563">
    <property type="component" value="Unplaced"/>
</dbReference>
<proteinExistence type="predicted"/>
<feature type="compositionally biased region" description="Polar residues" evidence="1">
    <location>
        <begin position="31"/>
        <end position="48"/>
    </location>
</feature>
<name>A0A914KII2_MELIC</name>
<dbReference type="Gene3D" id="3.40.50.720">
    <property type="entry name" value="NAD(P)-binding Rossmann-like Domain"/>
    <property type="match status" value="1"/>
</dbReference>
<evidence type="ECO:0000313" key="2">
    <source>
        <dbReference type="Proteomes" id="UP000887563"/>
    </source>
</evidence>
<sequence>MTEEEENNGEDGGGDNEENSNVTTDEEELSRMSTSEFNEQQQIDNNNLLKKRISVSMESMDDYDDDDNEQEEGNGSYGEDFSTARSLMETSKEFSEEHLPKITLEQCKNFCKNASKIAVQYGTSLSSEFNGNNLKSLLQKIEPPRLDELPPVVDPLTWYILLRVVDRFQEVNGRVPKEESDLREMKRILGELLGETKDSELIKKQEQLFSDQIIVEICRFGASELHVISAIVGGVAAQEAIKLCTNQYIPVDNSLIYDGNSQNATSFKN</sequence>
<dbReference type="GO" id="GO:0008641">
    <property type="term" value="F:ubiquitin-like modifier activating enzyme activity"/>
    <property type="evidence" value="ECO:0007669"/>
    <property type="project" value="InterPro"/>
</dbReference>
<accession>A0A914KII2</accession>